<evidence type="ECO:0000256" key="1">
    <source>
        <dbReference type="SAM" id="Phobius"/>
    </source>
</evidence>
<name>A0AAW1IXH0_POPJA</name>
<dbReference type="InterPro" id="IPR006629">
    <property type="entry name" value="LITAF"/>
</dbReference>
<sequence>MASAIGKCKICGEQLNYEPDDITAFGRHLLEKHNEQITHFQFLGDNGVQGQGCDCGCGCGCHCEHRQLESASKKAYKATVETWKQGIVSQECPNCGKLGLPLIRKQRNKVSKNSLGTLCLVGCWPLCFLPFLLGGSDIMYLFCQECGYFLGTYNRRTGALHHSCPIDSTEYGAKICKCKDEIQ</sequence>
<proteinExistence type="predicted"/>
<dbReference type="SMART" id="SM00714">
    <property type="entry name" value="LITAF"/>
    <property type="match status" value="1"/>
</dbReference>
<feature type="transmembrane region" description="Helical" evidence="1">
    <location>
        <begin position="114"/>
        <end position="133"/>
    </location>
</feature>
<evidence type="ECO:0000313" key="4">
    <source>
        <dbReference type="Proteomes" id="UP001458880"/>
    </source>
</evidence>
<dbReference type="PROSITE" id="PS51837">
    <property type="entry name" value="LITAF"/>
    <property type="match status" value="1"/>
</dbReference>
<dbReference type="Pfam" id="PF10601">
    <property type="entry name" value="zf-LITAF-like"/>
    <property type="match status" value="1"/>
</dbReference>
<feature type="domain" description="LITAF" evidence="2">
    <location>
        <begin position="72"/>
        <end position="155"/>
    </location>
</feature>
<dbReference type="EMBL" id="JASPKY010000503">
    <property type="protein sequence ID" value="KAK9694732.1"/>
    <property type="molecule type" value="Genomic_DNA"/>
</dbReference>
<keyword evidence="1" id="KW-0812">Transmembrane</keyword>
<organism evidence="3 4">
    <name type="scientific">Popillia japonica</name>
    <name type="common">Japanese beetle</name>
    <dbReference type="NCBI Taxonomy" id="7064"/>
    <lineage>
        <taxon>Eukaryota</taxon>
        <taxon>Metazoa</taxon>
        <taxon>Ecdysozoa</taxon>
        <taxon>Arthropoda</taxon>
        <taxon>Hexapoda</taxon>
        <taxon>Insecta</taxon>
        <taxon>Pterygota</taxon>
        <taxon>Neoptera</taxon>
        <taxon>Endopterygota</taxon>
        <taxon>Coleoptera</taxon>
        <taxon>Polyphaga</taxon>
        <taxon>Scarabaeiformia</taxon>
        <taxon>Scarabaeidae</taxon>
        <taxon>Rutelinae</taxon>
        <taxon>Popillia</taxon>
    </lineage>
</organism>
<gene>
    <name evidence="3" type="ORF">QE152_g33327</name>
</gene>
<comment type="caution">
    <text evidence="3">The sequence shown here is derived from an EMBL/GenBank/DDBJ whole genome shotgun (WGS) entry which is preliminary data.</text>
</comment>
<keyword evidence="4" id="KW-1185">Reference proteome</keyword>
<keyword evidence="1" id="KW-0472">Membrane</keyword>
<evidence type="ECO:0000313" key="3">
    <source>
        <dbReference type="EMBL" id="KAK9694732.1"/>
    </source>
</evidence>
<dbReference type="Proteomes" id="UP001458880">
    <property type="component" value="Unassembled WGS sequence"/>
</dbReference>
<accession>A0AAW1IXH0</accession>
<dbReference type="AlphaFoldDB" id="A0AAW1IXH0"/>
<keyword evidence="1" id="KW-1133">Transmembrane helix</keyword>
<evidence type="ECO:0000259" key="2">
    <source>
        <dbReference type="PROSITE" id="PS51837"/>
    </source>
</evidence>
<reference evidence="3 4" key="1">
    <citation type="journal article" date="2024" name="BMC Genomics">
        <title>De novo assembly and annotation of Popillia japonica's genome with initial clues to its potential as an invasive pest.</title>
        <authorList>
            <person name="Cucini C."/>
            <person name="Boschi S."/>
            <person name="Funari R."/>
            <person name="Cardaioli E."/>
            <person name="Iannotti N."/>
            <person name="Marturano G."/>
            <person name="Paoli F."/>
            <person name="Bruttini M."/>
            <person name="Carapelli A."/>
            <person name="Frati F."/>
            <person name="Nardi F."/>
        </authorList>
    </citation>
    <scope>NUCLEOTIDE SEQUENCE [LARGE SCALE GENOMIC DNA]</scope>
    <source>
        <strain evidence="3">DMR45628</strain>
    </source>
</reference>
<protein>
    <submittedName>
        <fullName evidence="3">LITAF-like zinc ribbon domain</fullName>
    </submittedName>
</protein>